<dbReference type="AlphaFoldDB" id="A0A7V1LND7"/>
<name>A0A7V1LND7_CALAY</name>
<accession>A0A7V1LND7</accession>
<dbReference type="SUPFAM" id="SSF53335">
    <property type="entry name" value="S-adenosyl-L-methionine-dependent methyltransferases"/>
    <property type="match status" value="1"/>
</dbReference>
<dbReference type="CDD" id="cd02440">
    <property type="entry name" value="AdoMet_MTases"/>
    <property type="match status" value="1"/>
</dbReference>
<dbReference type="PANTHER" id="PTHR43591">
    <property type="entry name" value="METHYLTRANSFERASE"/>
    <property type="match status" value="1"/>
</dbReference>
<dbReference type="Pfam" id="PF13649">
    <property type="entry name" value="Methyltransf_25"/>
    <property type="match status" value="1"/>
</dbReference>
<dbReference type="PANTHER" id="PTHR43591:SF110">
    <property type="entry name" value="RHODANESE DOMAIN-CONTAINING PROTEIN"/>
    <property type="match status" value="1"/>
</dbReference>
<sequence length="249" mass="28201">MHSMDGYNPSWYKEWFGEDYLTVYKHRDNSDARRLTALILRHCPVGSGGKVLDLACGNGRHSFLLARHFSTVIGLDLSAHLLRVAQNSRKSSACPCFVRGDMRLLPFKSGFDLVASLFTSFGYFDDDAQHRQVAGEIARVLRPGAYFVIDYFNAAYVRDHLVAEGERVIEGRIIREKRWIEGGRVNKKILIEKDGRIKSFLESVRMFSGQELVNLFTAAGIETQHMFGDYDGSALTPSSPRMIIFGKKR</sequence>
<keyword evidence="2" id="KW-0489">Methyltransferase</keyword>
<evidence type="ECO:0000313" key="2">
    <source>
        <dbReference type="EMBL" id="HED11150.1"/>
    </source>
</evidence>
<dbReference type="GO" id="GO:0008168">
    <property type="term" value="F:methyltransferase activity"/>
    <property type="evidence" value="ECO:0007669"/>
    <property type="project" value="UniProtKB-KW"/>
</dbReference>
<feature type="domain" description="Methyltransferase" evidence="1">
    <location>
        <begin position="51"/>
        <end position="144"/>
    </location>
</feature>
<gene>
    <name evidence="2" type="ORF">ENJ10_10715</name>
</gene>
<comment type="caution">
    <text evidence="2">The sequence shown here is derived from an EMBL/GenBank/DDBJ whole genome shotgun (WGS) entry which is preliminary data.</text>
</comment>
<organism evidence="2">
    <name type="scientific">Caldithrix abyssi</name>
    <dbReference type="NCBI Taxonomy" id="187145"/>
    <lineage>
        <taxon>Bacteria</taxon>
        <taxon>Pseudomonadati</taxon>
        <taxon>Calditrichota</taxon>
        <taxon>Calditrichia</taxon>
        <taxon>Calditrichales</taxon>
        <taxon>Calditrichaceae</taxon>
        <taxon>Caldithrix</taxon>
    </lineage>
</organism>
<evidence type="ECO:0000259" key="1">
    <source>
        <dbReference type="Pfam" id="PF13649"/>
    </source>
</evidence>
<proteinExistence type="predicted"/>
<dbReference type="Gene3D" id="3.40.50.150">
    <property type="entry name" value="Vaccinia Virus protein VP39"/>
    <property type="match status" value="1"/>
</dbReference>
<protein>
    <submittedName>
        <fullName evidence="2">Class I SAM-dependent methyltransferase</fullName>
    </submittedName>
</protein>
<dbReference type="Gene3D" id="2.20.130.10">
    <property type="entry name" value="CAC2371-like domains"/>
    <property type="match status" value="1"/>
</dbReference>
<keyword evidence="2" id="KW-0808">Transferase</keyword>
<dbReference type="EMBL" id="DRLD01000298">
    <property type="protein sequence ID" value="HED11150.1"/>
    <property type="molecule type" value="Genomic_DNA"/>
</dbReference>
<reference evidence="2" key="1">
    <citation type="journal article" date="2020" name="mSystems">
        <title>Genome- and Community-Level Interaction Insights into Carbon Utilization and Element Cycling Functions of Hydrothermarchaeota in Hydrothermal Sediment.</title>
        <authorList>
            <person name="Zhou Z."/>
            <person name="Liu Y."/>
            <person name="Xu W."/>
            <person name="Pan J."/>
            <person name="Luo Z.H."/>
            <person name="Li M."/>
        </authorList>
    </citation>
    <scope>NUCLEOTIDE SEQUENCE [LARGE SCALE GENOMIC DNA]</scope>
    <source>
        <strain evidence="2">HyVt-456</strain>
    </source>
</reference>
<dbReference type="GO" id="GO:0032259">
    <property type="term" value="P:methylation"/>
    <property type="evidence" value="ECO:0007669"/>
    <property type="project" value="UniProtKB-KW"/>
</dbReference>
<dbReference type="InterPro" id="IPR041698">
    <property type="entry name" value="Methyltransf_25"/>
</dbReference>
<dbReference type="InterPro" id="IPR029063">
    <property type="entry name" value="SAM-dependent_MTases_sf"/>
</dbReference>
<dbReference type="Proteomes" id="UP000886005">
    <property type="component" value="Unassembled WGS sequence"/>
</dbReference>